<dbReference type="SUPFAM" id="SSF81271">
    <property type="entry name" value="TGS-like"/>
    <property type="match status" value="1"/>
</dbReference>
<comment type="cofactor">
    <cofactor evidence="1">
        <name>Mg(2+)</name>
        <dbReference type="ChEBI" id="CHEBI:18420"/>
    </cofactor>
</comment>
<dbReference type="Pfam" id="PF13207">
    <property type="entry name" value="AAA_17"/>
    <property type="match status" value="1"/>
</dbReference>
<dbReference type="CDD" id="cd04867">
    <property type="entry name" value="TGS_YchF_OLA1"/>
    <property type="match status" value="1"/>
</dbReference>
<evidence type="ECO:0000256" key="2">
    <source>
        <dbReference type="ARBA" id="ARBA00004496"/>
    </source>
</evidence>
<accession>A0A026WVV1</accession>
<dbReference type="InterPro" id="IPR013029">
    <property type="entry name" value="YchF_C"/>
</dbReference>
<reference evidence="12 13" key="1">
    <citation type="journal article" date="2014" name="Curr. Biol.">
        <title>The genome of the clonal raider ant Cerapachys biroi.</title>
        <authorList>
            <person name="Oxley P.R."/>
            <person name="Ji L."/>
            <person name="Fetter-Pruneda I."/>
            <person name="McKenzie S.K."/>
            <person name="Li C."/>
            <person name="Hu H."/>
            <person name="Zhang G."/>
            <person name="Kronauer D.J."/>
        </authorList>
    </citation>
    <scope>NUCLEOTIDE SEQUENCE [LARGE SCALE GENOMIC DNA]</scope>
</reference>
<evidence type="ECO:0000256" key="3">
    <source>
        <dbReference type="ARBA" id="ARBA00022490"/>
    </source>
</evidence>
<dbReference type="InterPro" id="IPR027417">
    <property type="entry name" value="P-loop_NTPase"/>
</dbReference>
<dbReference type="Gene3D" id="3.40.50.300">
    <property type="entry name" value="P-loop containing nucleotide triphosphate hydrolases"/>
    <property type="match status" value="2"/>
</dbReference>
<feature type="domain" description="TGS" evidence="11">
    <location>
        <begin position="851"/>
        <end position="934"/>
    </location>
</feature>
<gene>
    <name evidence="12" type="ORF">X777_15117</name>
</gene>
<evidence type="ECO:0000256" key="4">
    <source>
        <dbReference type="ARBA" id="ARBA00022723"/>
    </source>
</evidence>
<feature type="domain" description="OBG-type G" evidence="10">
    <location>
        <begin position="640"/>
        <end position="830"/>
    </location>
</feature>
<dbReference type="Pfam" id="PF06071">
    <property type="entry name" value="YchF-GTPase_C"/>
    <property type="match status" value="1"/>
</dbReference>
<dbReference type="Proteomes" id="UP000053097">
    <property type="component" value="Unassembled WGS sequence"/>
</dbReference>
<dbReference type="Gene3D" id="1.10.150.300">
    <property type="entry name" value="TGS-like domain"/>
    <property type="match status" value="1"/>
</dbReference>
<keyword evidence="4" id="KW-0479">Metal-binding</keyword>
<keyword evidence="5" id="KW-0547">Nucleotide-binding</keyword>
<keyword evidence="7" id="KW-0067">ATP-binding</keyword>
<evidence type="ECO:0000259" key="11">
    <source>
        <dbReference type="PROSITE" id="PS51880"/>
    </source>
</evidence>
<dbReference type="GO" id="GO:0005525">
    <property type="term" value="F:GTP binding"/>
    <property type="evidence" value="ECO:0007669"/>
    <property type="project" value="InterPro"/>
</dbReference>
<name>A0A026WVV1_OOCBI</name>
<dbReference type="FunFam" id="3.10.20.30:FF:000029">
    <property type="entry name" value="Obg-like ATPase 1"/>
    <property type="match status" value="1"/>
</dbReference>
<dbReference type="InterPro" id="IPR004396">
    <property type="entry name" value="ATPase_YchF/OLA1"/>
</dbReference>
<dbReference type="FunFam" id="1.10.150.300:FF:000003">
    <property type="entry name" value="Obg-like ATPase 1"/>
    <property type="match status" value="1"/>
</dbReference>
<dbReference type="SUPFAM" id="SSF52540">
    <property type="entry name" value="P-loop containing nucleoside triphosphate hydrolases"/>
    <property type="match status" value="2"/>
</dbReference>
<dbReference type="InterPro" id="IPR041706">
    <property type="entry name" value="YchF_N"/>
</dbReference>
<dbReference type="CDD" id="cd01900">
    <property type="entry name" value="YchF"/>
    <property type="match status" value="1"/>
</dbReference>
<dbReference type="EMBL" id="KK107079">
    <property type="protein sequence ID" value="EZA60180.1"/>
    <property type="molecule type" value="Genomic_DNA"/>
</dbReference>
<dbReference type="GO" id="GO:0016887">
    <property type="term" value="F:ATP hydrolysis activity"/>
    <property type="evidence" value="ECO:0007669"/>
    <property type="project" value="InterPro"/>
</dbReference>
<dbReference type="PANTHER" id="PTHR23305:SF11">
    <property type="entry name" value="OBG-LIKE ATPASE 1"/>
    <property type="match status" value="1"/>
</dbReference>
<dbReference type="PROSITE" id="PS51880">
    <property type="entry name" value="TGS"/>
    <property type="match status" value="1"/>
</dbReference>
<dbReference type="GO" id="GO:0005737">
    <property type="term" value="C:cytoplasm"/>
    <property type="evidence" value="ECO:0007669"/>
    <property type="project" value="UniProtKB-SubCell"/>
</dbReference>
<protein>
    <submittedName>
        <fullName evidence="12">GTP-binding protein</fullName>
    </submittedName>
</protein>
<keyword evidence="9" id="KW-0175">Coiled coil</keyword>
<dbReference type="GO" id="GO:0005524">
    <property type="term" value="F:ATP binding"/>
    <property type="evidence" value="ECO:0007669"/>
    <property type="project" value="UniProtKB-KW"/>
</dbReference>
<comment type="subcellular location">
    <subcellularLocation>
        <location evidence="2">Cytoplasm</location>
    </subcellularLocation>
</comment>
<proteinExistence type="predicted"/>
<dbReference type="Gene3D" id="3.10.20.30">
    <property type="match status" value="1"/>
</dbReference>
<dbReference type="GO" id="GO:0046872">
    <property type="term" value="F:metal ion binding"/>
    <property type="evidence" value="ECO:0007669"/>
    <property type="project" value="UniProtKB-KW"/>
</dbReference>
<dbReference type="PROSITE" id="PS51710">
    <property type="entry name" value="G_OBG"/>
    <property type="match status" value="1"/>
</dbReference>
<dbReference type="InterPro" id="IPR023192">
    <property type="entry name" value="TGS-like_dom_sf"/>
</dbReference>
<dbReference type="AlphaFoldDB" id="A0A026WVV1"/>
<dbReference type="InterPro" id="IPR004095">
    <property type="entry name" value="TGS"/>
</dbReference>
<keyword evidence="3" id="KW-0963">Cytoplasm</keyword>
<evidence type="ECO:0000256" key="6">
    <source>
        <dbReference type="ARBA" id="ARBA00022801"/>
    </source>
</evidence>
<keyword evidence="13" id="KW-1185">Reference proteome</keyword>
<evidence type="ECO:0000313" key="12">
    <source>
        <dbReference type="EMBL" id="EZA60180.1"/>
    </source>
</evidence>
<evidence type="ECO:0000256" key="1">
    <source>
        <dbReference type="ARBA" id="ARBA00001946"/>
    </source>
</evidence>
<sequence length="946" mass="109228">MDADHEEFRENEEWDYLEHLTQFESNWKTFEKQISEFGGNVIKCNLADIKDVAQYVINHIRHRFSAIETTINAKEENEENENLDNAVIVKEKTDLVDKEFGKGEQKHSAFTVDLETAERLLECGYYFLSSFGRWCPVQMYTNEIPIQMFLPMRARGQIFPVVHHPYIYFLGGEKAFSAFLDDPLKWQTFVAQNLSLSPVPLRISIIGPPNCGKTTLANRFAETYGMEVINAAEALHNMLKYYHWLESVRIIEDQLQTGQPARIESITRAIEMCCLGLRATTQGYILDDFPFSQKQAELLAVLGIQPMIVLYLKTDLQDCREYFTQDNDNAKRPQYFYANFQRQYYASEKDQASFPDWLKKFSQNLVELDATKSKWYVWTHADRAVRSRFAEIMLYLRDVDVDKVHRLRYMCVSPFEFQTRQSQYKSYCPVCLSCGNILKTSGELVDAEGMVQFREYFYWICPQHLDAFVKDPLQYLPPNNVALPDELPRILWETVDAEHACWARRLQADGLCLVTYVDSLPDDRKLIQGRADLGVIFADKVYLFCSEECREKFLAQPVKYSKVNITVPREITPIDVRRLSDVSFLKTTVSRMLIEAVNLTVKHRPKIFARRVPVPDARFDYLCEYFKPVSKVPAFLHVMDIAGLVKGAAEGQGLGNNFLSHIGACDGIFHLCRAFEDDDVTHVEGDVNPVRDLDIISEELRLKDVEFLNTHLEKLEKLVIRGNDKKLKPEYDTLLKVKSVLLDDKKHIRFADWSANDIEVLNKYLFLTSKPIIYLVNLSEKDYIRKKNKWLIKIKEWVDKNDSGAVLIPFSGACENKILDMDEAERAKYFEEHKVTSALDKIIVQGYKALQLHYFFTSGHDEVKAWTIQKGTKAPQAAGKIHTDFEKGFIMAEVMKFDDFKNEGSEAAVKAAGKYRQQGRNYVVEDGDIIFFKFNAGAGLKDAKKK</sequence>
<evidence type="ECO:0000256" key="7">
    <source>
        <dbReference type="ARBA" id="ARBA00022840"/>
    </source>
</evidence>
<dbReference type="InterPro" id="IPR012675">
    <property type="entry name" value="Beta-grasp_dom_sf"/>
</dbReference>
<keyword evidence="6" id="KW-0378">Hydrolase</keyword>
<evidence type="ECO:0000256" key="8">
    <source>
        <dbReference type="ARBA" id="ARBA00022842"/>
    </source>
</evidence>
<dbReference type="InterPro" id="IPR031167">
    <property type="entry name" value="G_OBG"/>
</dbReference>
<evidence type="ECO:0000256" key="9">
    <source>
        <dbReference type="SAM" id="Coils"/>
    </source>
</evidence>
<dbReference type="InterPro" id="IPR012676">
    <property type="entry name" value="TGS-like"/>
</dbReference>
<evidence type="ECO:0000259" key="10">
    <source>
        <dbReference type="PROSITE" id="PS51710"/>
    </source>
</evidence>
<organism evidence="12 13">
    <name type="scientific">Ooceraea biroi</name>
    <name type="common">Clonal raider ant</name>
    <name type="synonym">Cerapachys biroi</name>
    <dbReference type="NCBI Taxonomy" id="2015173"/>
    <lineage>
        <taxon>Eukaryota</taxon>
        <taxon>Metazoa</taxon>
        <taxon>Ecdysozoa</taxon>
        <taxon>Arthropoda</taxon>
        <taxon>Hexapoda</taxon>
        <taxon>Insecta</taxon>
        <taxon>Pterygota</taxon>
        <taxon>Neoptera</taxon>
        <taxon>Endopterygota</taxon>
        <taxon>Hymenoptera</taxon>
        <taxon>Apocrita</taxon>
        <taxon>Aculeata</taxon>
        <taxon>Formicoidea</taxon>
        <taxon>Formicidae</taxon>
        <taxon>Dorylinae</taxon>
        <taxon>Ooceraea</taxon>
    </lineage>
</organism>
<dbReference type="PANTHER" id="PTHR23305">
    <property type="entry name" value="OBG GTPASE FAMILY"/>
    <property type="match status" value="1"/>
</dbReference>
<evidence type="ECO:0000256" key="5">
    <source>
        <dbReference type="ARBA" id="ARBA00022741"/>
    </source>
</evidence>
<keyword evidence="8" id="KW-0460">Magnesium</keyword>
<feature type="coiled-coil region" evidence="9">
    <location>
        <begin position="66"/>
        <end position="93"/>
    </location>
</feature>
<dbReference type="OrthoDB" id="424823at2759"/>
<evidence type="ECO:0000313" key="13">
    <source>
        <dbReference type="Proteomes" id="UP000053097"/>
    </source>
</evidence>
<dbReference type="NCBIfam" id="TIGR00092">
    <property type="entry name" value="redox-regulated ATPase YchF"/>
    <property type="match status" value="1"/>
</dbReference>
<dbReference type="STRING" id="2015173.A0A026WVV1"/>